<sequence>MIPKWVDWRIAILAAYAALTFIAMAEMGSPQAASWYALSVPFLVLAILPVALFCLGSSHVVPKGLGALVIALSGALIYLHTAWFAAPDAQAGLVFLLVPLLQFAAAVIWLGLVHVTGKLTNQDR</sequence>
<dbReference type="EMBL" id="JAIGNU010000001">
    <property type="protein sequence ID" value="MBX7501584.1"/>
    <property type="molecule type" value="Genomic_DNA"/>
</dbReference>
<dbReference type="Proteomes" id="UP000782554">
    <property type="component" value="Unassembled WGS sequence"/>
</dbReference>
<proteinExistence type="predicted"/>
<protein>
    <submittedName>
        <fullName evidence="2">Uncharacterized protein</fullName>
    </submittedName>
</protein>
<keyword evidence="1" id="KW-0812">Transmembrane</keyword>
<keyword evidence="1" id="KW-1133">Transmembrane helix</keyword>
<organism evidence="2 3">
    <name type="scientific">Qipengyuania mesophila</name>
    <dbReference type="NCBI Taxonomy" id="2867246"/>
    <lineage>
        <taxon>Bacteria</taxon>
        <taxon>Pseudomonadati</taxon>
        <taxon>Pseudomonadota</taxon>
        <taxon>Alphaproteobacteria</taxon>
        <taxon>Sphingomonadales</taxon>
        <taxon>Erythrobacteraceae</taxon>
        <taxon>Qipengyuania</taxon>
    </lineage>
</organism>
<comment type="caution">
    <text evidence="2">The sequence shown here is derived from an EMBL/GenBank/DDBJ whole genome shotgun (WGS) entry which is preliminary data.</text>
</comment>
<keyword evidence="1" id="KW-0472">Membrane</keyword>
<accession>A0ABS7JVG1</accession>
<evidence type="ECO:0000313" key="2">
    <source>
        <dbReference type="EMBL" id="MBX7501584.1"/>
    </source>
</evidence>
<evidence type="ECO:0000256" key="1">
    <source>
        <dbReference type="SAM" id="Phobius"/>
    </source>
</evidence>
<reference evidence="2 3" key="1">
    <citation type="submission" date="2021-08" db="EMBL/GenBank/DDBJ databases">
        <title>Comparative Genomics Analysis of the Genus Qipengyuania Reveals Extensive Genetic Diversity and Metabolic Versatility, Including the Description of Fifteen Novel Species.</title>
        <authorList>
            <person name="Liu Y."/>
        </authorList>
    </citation>
    <scope>NUCLEOTIDE SEQUENCE [LARGE SCALE GENOMIC DNA]</scope>
    <source>
        <strain evidence="2 3">YG27</strain>
    </source>
</reference>
<keyword evidence="3" id="KW-1185">Reference proteome</keyword>
<gene>
    <name evidence="2" type="ORF">K3181_09030</name>
</gene>
<dbReference type="RefSeq" id="WP_221602657.1">
    <property type="nucleotide sequence ID" value="NZ_JAIGNU010000001.1"/>
</dbReference>
<feature type="transmembrane region" description="Helical" evidence="1">
    <location>
        <begin position="67"/>
        <end position="86"/>
    </location>
</feature>
<name>A0ABS7JVG1_9SPHN</name>
<feature type="transmembrane region" description="Helical" evidence="1">
    <location>
        <begin position="35"/>
        <end position="55"/>
    </location>
</feature>
<feature type="transmembrane region" description="Helical" evidence="1">
    <location>
        <begin position="92"/>
        <end position="115"/>
    </location>
</feature>
<evidence type="ECO:0000313" key="3">
    <source>
        <dbReference type="Proteomes" id="UP000782554"/>
    </source>
</evidence>